<dbReference type="OrthoDB" id="594666at2"/>
<evidence type="ECO:0000313" key="2">
    <source>
        <dbReference type="EMBL" id="SUE33630.1"/>
    </source>
</evidence>
<reference evidence="2 3" key="1">
    <citation type="submission" date="2018-06" db="EMBL/GenBank/DDBJ databases">
        <authorList>
            <consortium name="Pathogen Informatics"/>
            <person name="Doyle S."/>
        </authorList>
    </citation>
    <scope>NUCLEOTIDE SEQUENCE [LARGE SCALE GENOMIC DNA]</scope>
    <source>
        <strain evidence="2 3">NCTC11190</strain>
    </source>
</reference>
<evidence type="ECO:0000256" key="1">
    <source>
        <dbReference type="SAM" id="MobiDB-lite"/>
    </source>
</evidence>
<protein>
    <recommendedName>
        <fullName evidence="4">Tetratricopeptide repeat protein</fullName>
    </recommendedName>
</protein>
<evidence type="ECO:0000313" key="3">
    <source>
        <dbReference type="Proteomes" id="UP000255233"/>
    </source>
</evidence>
<gene>
    <name evidence="2" type="ORF">NCTC11190_00840</name>
</gene>
<accession>A0A379MRV3</accession>
<sequence>MDNPIGAYLDDYSLLDGPGAAARLYDIVLAYPWFTLGRYMQLRSLRDTDPAGYSRVLRRTDVRLFVHPWPRLLSDDAPATGAPLPFSCGMSPESYPETGYGAQRPDTVSVIDEFLSNENAGERIAPPPPGAEGAQEDISAESVAEDGEIATETLAGIYLAQGLPDRAIEIYYKLSLKYPEKSVYFANLIADVRARCGIG</sequence>
<evidence type="ECO:0008006" key="4">
    <source>
        <dbReference type="Google" id="ProtNLM"/>
    </source>
</evidence>
<dbReference type="AlphaFoldDB" id="A0A379MRV3"/>
<feature type="region of interest" description="Disordered" evidence="1">
    <location>
        <begin position="119"/>
        <end position="141"/>
    </location>
</feature>
<dbReference type="EMBL" id="UGVL01000001">
    <property type="protein sequence ID" value="SUE33630.1"/>
    <property type="molecule type" value="Genomic_DNA"/>
</dbReference>
<organism evidence="2 3">
    <name type="scientific">Rikenella microfusus</name>
    <dbReference type="NCBI Taxonomy" id="28139"/>
    <lineage>
        <taxon>Bacteria</taxon>
        <taxon>Pseudomonadati</taxon>
        <taxon>Bacteroidota</taxon>
        <taxon>Bacteroidia</taxon>
        <taxon>Bacteroidales</taxon>
        <taxon>Rikenellaceae</taxon>
        <taxon>Rikenella</taxon>
    </lineage>
</organism>
<dbReference type="Proteomes" id="UP000255233">
    <property type="component" value="Unassembled WGS sequence"/>
</dbReference>
<dbReference type="RefSeq" id="WP_051214303.1">
    <property type="nucleotide sequence ID" value="NZ_UGVL01000001.1"/>
</dbReference>
<keyword evidence="3" id="KW-1185">Reference proteome</keyword>
<proteinExistence type="predicted"/>
<name>A0A379MRV3_9BACT</name>
<dbReference type="STRING" id="880526.GCA_000427365_00606"/>